<keyword evidence="2" id="KW-0808">Transferase</keyword>
<dbReference type="SUPFAM" id="SSF49313">
    <property type="entry name" value="Cadherin-like"/>
    <property type="match status" value="2"/>
</dbReference>
<dbReference type="PANTHER" id="PTHR40050:SF1">
    <property type="entry name" value="INNER SPORE COAT PROTEIN H"/>
    <property type="match status" value="1"/>
</dbReference>
<dbReference type="InterPro" id="IPR013783">
    <property type="entry name" value="Ig-like_fold"/>
</dbReference>
<dbReference type="RefSeq" id="WP_265992312.1">
    <property type="nucleotide sequence ID" value="NZ_CP110973.1"/>
</dbReference>
<evidence type="ECO:0000313" key="3">
    <source>
        <dbReference type="Proteomes" id="UP001597116"/>
    </source>
</evidence>
<organism evidence="2 3">
    <name type="scientific">Larkinella insperata</name>
    <dbReference type="NCBI Taxonomy" id="332158"/>
    <lineage>
        <taxon>Bacteria</taxon>
        <taxon>Pseudomonadati</taxon>
        <taxon>Bacteroidota</taxon>
        <taxon>Cytophagia</taxon>
        <taxon>Cytophagales</taxon>
        <taxon>Spirosomataceae</taxon>
        <taxon>Larkinella</taxon>
    </lineage>
</organism>
<proteinExistence type="predicted"/>
<sequence length="1162" mass="127659">MSQNFTLTRSWYVFFLAFFLQFTATLAQPVSVSTGRYQIDKNLKLIVCNQVPAFPAGQQYPVLRLDADYTFTQPVSAFEAGKAYKVKNGSNIFTLYFTGFPLVEIKTQGNQTISNTSKRTKGSFSLANGTDPLFTSHMGIRIRGNISRRFLKKSYNMELWQDPEGEEEREVSLLNLREDSKWYLLAMYNEPLRLNNATSHAIWLDMHKVYYAAQEPKANSAIRTKYCDVFINGAYTGVYLFTEPMDRKQLQLKKTADDGTIRGELYKSGGWTGATTFTGLPAPPTNPDAEEWASWEMDYPDPYWNNLYELVKFLVNSPANEFKNTVSQKLRIDNLIDYFIFFNLTYATDNTGNNQFLARYKADEPYFFIPWDFDGTFGYSTNFDRSEETRTVLSNGLFDRLLALDPTGFKSKLRSRWFALRNNQLSVRNLKSKFAGNYNLLTTEGAYARETLKWSGTVNTGDMATVNAWLENRLRFLDEYFALFPEGNSQTELASFRGQTAGGGKSLNWSTRREVNLKQFELEVSTDGTNFSAVTTVTPTGGTQRGQTYAFVHNNTAPLAFYRLKLVTNDDQITYSSFVQIGANNCASAPAAPQISANLTEITKGQTVVLLASGCDQTVVWSTGQTGSSVLVNPEITTTYTAKCRQNAGCESTPSASVQVNVYPAGSLPGNFEGYLGGLDCNLLRGWAWDRRKPDSPVYVEILDGQNVIATVIADDFRQDLKNAGKGNGAHGFNFSIPETLKDNTEHSLSIRILGSSFTLRDSPKKLKCQGTIPTPPTNRPPVAPAVSTLSATVNTAFSVVLPAFTDPENQPLTHSLTGLPAGLTFAASTRTISGKPTAKASLSLTYSATDGTNATTIPVSLVINDASAPINLPPVAPTVSVLSATVNTAFSVTLPAFTDPENQPLTYSLTGLPAGLNFTAANRQITGTPQTAASYTLTYAASDGPNSRSMSVALTVSSANTPVTGNFEGFLDKVECGSIRGWVWDRNKPNEPLTVEFFANGVSIGTAKADLFRQDILAAGKGNGYHVYDFPTPARIKTGQTFQISAKVQNSTYTLKQAPKPLNCAPNARLSDFAATTGNEDEILITPNPSSGTFEVQFYTATQTVSEVSVVDEMGQSWYQKKLEGMGHQRHKISLTGANGVYLVGIRQGNQVRTKKILIVK</sequence>
<dbReference type="SMART" id="SM00736">
    <property type="entry name" value="CADG"/>
    <property type="match status" value="2"/>
</dbReference>
<name>A0ABW3Q301_9BACT</name>
<dbReference type="PANTHER" id="PTHR40050">
    <property type="entry name" value="INNER SPORE COAT PROTEIN H"/>
    <property type="match status" value="1"/>
</dbReference>
<feature type="domain" description="Dystroglycan-type cadherin-like" evidence="1">
    <location>
        <begin position="782"/>
        <end position="870"/>
    </location>
</feature>
<accession>A0ABW3Q301</accession>
<keyword evidence="2" id="KW-0418">Kinase</keyword>
<dbReference type="Proteomes" id="UP001597116">
    <property type="component" value="Unassembled WGS sequence"/>
</dbReference>
<dbReference type="GO" id="GO:0016301">
    <property type="term" value="F:kinase activity"/>
    <property type="evidence" value="ECO:0007669"/>
    <property type="project" value="UniProtKB-KW"/>
</dbReference>
<evidence type="ECO:0000313" key="2">
    <source>
        <dbReference type="EMBL" id="MFD1141818.1"/>
    </source>
</evidence>
<dbReference type="Gene3D" id="2.60.40.10">
    <property type="entry name" value="Immunoglobulins"/>
    <property type="match status" value="2"/>
</dbReference>
<gene>
    <name evidence="2" type="ORF">ACFQ4C_11895</name>
</gene>
<dbReference type="Pfam" id="PF05345">
    <property type="entry name" value="He_PIG"/>
    <property type="match status" value="2"/>
</dbReference>
<dbReference type="InterPro" id="IPR006644">
    <property type="entry name" value="Cadg"/>
</dbReference>
<comment type="caution">
    <text evidence="2">The sequence shown here is derived from an EMBL/GenBank/DDBJ whole genome shotgun (WGS) entry which is preliminary data.</text>
</comment>
<evidence type="ECO:0000259" key="1">
    <source>
        <dbReference type="SMART" id="SM00736"/>
    </source>
</evidence>
<reference evidence="3" key="1">
    <citation type="journal article" date="2019" name="Int. J. Syst. Evol. Microbiol.">
        <title>The Global Catalogue of Microorganisms (GCM) 10K type strain sequencing project: providing services to taxonomists for standard genome sequencing and annotation.</title>
        <authorList>
            <consortium name="The Broad Institute Genomics Platform"/>
            <consortium name="The Broad Institute Genome Sequencing Center for Infectious Disease"/>
            <person name="Wu L."/>
            <person name="Ma J."/>
        </authorList>
    </citation>
    <scope>NUCLEOTIDE SEQUENCE [LARGE SCALE GENOMIC DNA]</scope>
    <source>
        <strain evidence="3">CCUG 55608</strain>
    </source>
</reference>
<dbReference type="NCBIfam" id="TIGR04183">
    <property type="entry name" value="Por_Secre_tail"/>
    <property type="match status" value="1"/>
</dbReference>
<keyword evidence="3" id="KW-1185">Reference proteome</keyword>
<dbReference type="Pfam" id="PF08757">
    <property type="entry name" value="CotH"/>
    <property type="match status" value="1"/>
</dbReference>
<protein>
    <submittedName>
        <fullName evidence="2">CotH kinase family protein</fullName>
    </submittedName>
</protein>
<dbReference type="InterPro" id="IPR015919">
    <property type="entry name" value="Cadherin-like_sf"/>
</dbReference>
<dbReference type="InterPro" id="IPR014867">
    <property type="entry name" value="Spore_coat_CotH_CotH2/3/7"/>
</dbReference>
<dbReference type="EMBL" id="JBHTLP010000008">
    <property type="protein sequence ID" value="MFD1141818.1"/>
    <property type="molecule type" value="Genomic_DNA"/>
</dbReference>
<dbReference type="InterPro" id="IPR026444">
    <property type="entry name" value="Secre_tail"/>
</dbReference>
<feature type="domain" description="Dystroglycan-type cadherin-like" evidence="1">
    <location>
        <begin position="875"/>
        <end position="964"/>
    </location>
</feature>